<dbReference type="EC" id="3.1.26.5" evidence="7 8"/>
<comment type="caution">
    <text evidence="9">The sequence shown here is derived from an EMBL/GenBank/DDBJ whole genome shotgun (WGS) entry which is preliminary data.</text>
</comment>
<evidence type="ECO:0000256" key="1">
    <source>
        <dbReference type="ARBA" id="ARBA00002663"/>
    </source>
</evidence>
<evidence type="ECO:0000256" key="7">
    <source>
        <dbReference type="HAMAP-Rule" id="MF_00227"/>
    </source>
</evidence>
<comment type="subunit">
    <text evidence="7">Consists of a catalytic RNA component (M1 or rnpB) and a protein subunit.</text>
</comment>
<keyword evidence="3 7" id="KW-0540">Nuclease</keyword>
<dbReference type="PROSITE" id="PS00648">
    <property type="entry name" value="RIBONUCLEASE_P"/>
    <property type="match status" value="1"/>
</dbReference>
<dbReference type="Proteomes" id="UP000292039">
    <property type="component" value="Unassembled WGS sequence"/>
</dbReference>
<evidence type="ECO:0000256" key="5">
    <source>
        <dbReference type="ARBA" id="ARBA00022801"/>
    </source>
</evidence>
<dbReference type="SUPFAM" id="SSF54211">
    <property type="entry name" value="Ribosomal protein S5 domain 2-like"/>
    <property type="match status" value="1"/>
</dbReference>
<dbReference type="RefSeq" id="WP_083969718.1">
    <property type="nucleotide sequence ID" value="NZ_CBCSEB010000003.1"/>
</dbReference>
<keyword evidence="4 7" id="KW-0255">Endonuclease</keyword>
<proteinExistence type="inferred from homology"/>
<dbReference type="InterPro" id="IPR020539">
    <property type="entry name" value="RNase_P_CS"/>
</dbReference>
<dbReference type="OrthoDB" id="398329at2"/>
<dbReference type="InterPro" id="IPR014721">
    <property type="entry name" value="Ribsml_uS5_D2-typ_fold_subgr"/>
</dbReference>
<keyword evidence="2 7" id="KW-0819">tRNA processing</keyword>
<evidence type="ECO:0000256" key="3">
    <source>
        <dbReference type="ARBA" id="ARBA00022722"/>
    </source>
</evidence>
<evidence type="ECO:0000256" key="8">
    <source>
        <dbReference type="NCBIfam" id="TIGR00188"/>
    </source>
</evidence>
<dbReference type="NCBIfam" id="TIGR00188">
    <property type="entry name" value="rnpA"/>
    <property type="match status" value="1"/>
</dbReference>
<evidence type="ECO:0000313" key="10">
    <source>
        <dbReference type="Proteomes" id="UP000292039"/>
    </source>
</evidence>
<keyword evidence="5 7" id="KW-0378">Hydrolase</keyword>
<dbReference type="Gene3D" id="3.30.230.10">
    <property type="match status" value="1"/>
</dbReference>
<dbReference type="GO" id="GO:0042781">
    <property type="term" value="F:3'-tRNA processing endoribonuclease activity"/>
    <property type="evidence" value="ECO:0007669"/>
    <property type="project" value="TreeGrafter"/>
</dbReference>
<reference evidence="9 10" key="1">
    <citation type="submission" date="2019-02" db="EMBL/GenBank/DDBJ databases">
        <title>Genomic Encyclopedia of Type Strains, Phase IV (KMG-IV): sequencing the most valuable type-strain genomes for metagenomic binning, comparative biology and taxonomic classification.</title>
        <authorList>
            <person name="Goeker M."/>
        </authorList>
    </citation>
    <scope>NUCLEOTIDE SEQUENCE [LARGE SCALE GENOMIC DNA]</scope>
    <source>
        <strain evidence="9 10">DSM 16618</strain>
    </source>
</reference>
<sequence>MAGAPRGADCAAAQAAPARFAAELSASFPPSARLHSPEEFAPALKGRRVARGALLVLTSVDSSAGQGRLGLVVPKRHAARAVTRNAIKRVVREAFRHLRQQLPPRDFVVRLHSKAPAVSLSELKRQVRAEADAHFQRAVPCSRNS</sequence>
<comment type="catalytic activity">
    <reaction evidence="7">
        <text>Endonucleolytic cleavage of RNA, removing 5'-extranucleotides from tRNA precursor.</text>
        <dbReference type="EC" id="3.1.26.5"/>
    </reaction>
</comment>
<keyword evidence="6 7" id="KW-0694">RNA-binding</keyword>
<protein>
    <recommendedName>
        <fullName evidence="7 8">Ribonuclease P protein component</fullName>
        <shortName evidence="7">RNase P protein</shortName>
        <shortName evidence="7">RNaseP protein</shortName>
        <ecNumber evidence="7 8">3.1.26.5</ecNumber>
    </recommendedName>
    <alternativeName>
        <fullName evidence="7">Protein C5</fullName>
    </alternativeName>
</protein>
<dbReference type="AlphaFoldDB" id="A0A4Q7N0E0"/>
<evidence type="ECO:0000256" key="6">
    <source>
        <dbReference type="ARBA" id="ARBA00022884"/>
    </source>
</evidence>
<dbReference type="GO" id="GO:0001682">
    <property type="term" value="P:tRNA 5'-leader removal"/>
    <property type="evidence" value="ECO:0007669"/>
    <property type="project" value="UniProtKB-UniRule"/>
</dbReference>
<dbReference type="PANTHER" id="PTHR33992:SF1">
    <property type="entry name" value="RIBONUCLEASE P PROTEIN COMPONENT"/>
    <property type="match status" value="1"/>
</dbReference>
<gene>
    <name evidence="7" type="primary">rnpA</name>
    <name evidence="9" type="ORF">EV679_0213</name>
</gene>
<comment type="function">
    <text evidence="1 7">RNaseP catalyzes the removal of the 5'-leader sequence from pre-tRNA to produce the mature 5'-terminus. It can also cleave other RNA substrates such as 4.5S RNA. The protein component plays an auxiliary but essential role in vivo by binding to the 5'-leader sequence and broadening the substrate specificity of the ribozyme.</text>
</comment>
<dbReference type="GeneID" id="99728266"/>
<dbReference type="InterPro" id="IPR020568">
    <property type="entry name" value="Ribosomal_Su5_D2-typ_SF"/>
</dbReference>
<dbReference type="PANTHER" id="PTHR33992">
    <property type="entry name" value="RIBONUCLEASE P PROTEIN COMPONENT"/>
    <property type="match status" value="1"/>
</dbReference>
<evidence type="ECO:0000256" key="4">
    <source>
        <dbReference type="ARBA" id="ARBA00022759"/>
    </source>
</evidence>
<dbReference type="GO" id="GO:0004526">
    <property type="term" value="F:ribonuclease P activity"/>
    <property type="evidence" value="ECO:0007669"/>
    <property type="project" value="UniProtKB-UniRule"/>
</dbReference>
<dbReference type="HAMAP" id="MF_00227">
    <property type="entry name" value="RNase_P"/>
    <property type="match status" value="1"/>
</dbReference>
<dbReference type="GO" id="GO:0030677">
    <property type="term" value="C:ribonuclease P complex"/>
    <property type="evidence" value="ECO:0007669"/>
    <property type="project" value="TreeGrafter"/>
</dbReference>
<organism evidence="9 10">
    <name type="scientific">Kerstersia gyiorum</name>
    <dbReference type="NCBI Taxonomy" id="206506"/>
    <lineage>
        <taxon>Bacteria</taxon>
        <taxon>Pseudomonadati</taxon>
        <taxon>Pseudomonadota</taxon>
        <taxon>Betaproteobacteria</taxon>
        <taxon>Burkholderiales</taxon>
        <taxon>Alcaligenaceae</taxon>
        <taxon>Kerstersia</taxon>
    </lineage>
</organism>
<dbReference type="GO" id="GO:0000049">
    <property type="term" value="F:tRNA binding"/>
    <property type="evidence" value="ECO:0007669"/>
    <property type="project" value="UniProtKB-UniRule"/>
</dbReference>
<dbReference type="Pfam" id="PF00825">
    <property type="entry name" value="Ribonuclease_P"/>
    <property type="match status" value="1"/>
</dbReference>
<evidence type="ECO:0000256" key="2">
    <source>
        <dbReference type="ARBA" id="ARBA00022694"/>
    </source>
</evidence>
<accession>A0A4Q7N0E0</accession>
<dbReference type="InterPro" id="IPR000100">
    <property type="entry name" value="RNase_P"/>
</dbReference>
<name>A0A4Q7N0E0_9BURK</name>
<comment type="similarity">
    <text evidence="7">Belongs to the RnpA family.</text>
</comment>
<evidence type="ECO:0000313" key="9">
    <source>
        <dbReference type="EMBL" id="RZS73029.1"/>
    </source>
</evidence>
<dbReference type="EMBL" id="SGWZ01000001">
    <property type="protein sequence ID" value="RZS73029.1"/>
    <property type="molecule type" value="Genomic_DNA"/>
</dbReference>